<dbReference type="GO" id="GO:0012505">
    <property type="term" value="C:endomembrane system"/>
    <property type="evidence" value="ECO:0007669"/>
    <property type="project" value="UniProtKB-SubCell"/>
</dbReference>
<sequence>MQAQAESIKAQLDAIAAQSAGMDWTVTLGVLAGLVVLAALVDWLTQRIVRPLVSRAVRVSPTKIDDALLAHGVIKQLSHIAPALVIHFGIALVPNLHETLVQVIGKGAIAYMVLVVAIAISAFLSALNDIYERRPAGHSRPIKGYVQLGKIIVYTIALIGIIAVLIGKSPLVLLGGLGAFAAVLLLVFKDTILSLVASVQIASNDMVRVGDWIEMPSLGVDGDVVDIALHTIKVQNFDKTIVTVPTHRLIEDSVKNWRGMSDSGGRRIKRALYVDQGSVGFLDEAMRRKLGRFALLKSHFERKKAELDEWNAQAPERGAEPVNARRLTNLGCFRAYVTAYLESHPKVDHGKTLMVRQLEPGPTGLPLELYCFAATTEWGAYEAIQADIFDHLLAILPEFGLRLFQQPGGGDLMAGIAALRVPLDAAA</sequence>
<dbReference type="Pfam" id="PF00924">
    <property type="entry name" value="MS_channel_2nd"/>
    <property type="match status" value="1"/>
</dbReference>
<evidence type="ECO:0000313" key="9">
    <source>
        <dbReference type="EMBL" id="AWV08699.1"/>
    </source>
</evidence>
<evidence type="ECO:0000256" key="1">
    <source>
        <dbReference type="ARBA" id="ARBA00004127"/>
    </source>
</evidence>
<evidence type="ECO:0008006" key="11">
    <source>
        <dbReference type="Google" id="ProtNLM"/>
    </source>
</evidence>
<dbReference type="AlphaFoldDB" id="A0A2U9TGD1"/>
<keyword evidence="4 6" id="KW-1133">Transmembrane helix</keyword>
<feature type="transmembrane region" description="Helical" evidence="6">
    <location>
        <begin position="172"/>
        <end position="188"/>
    </location>
</feature>
<proteinExistence type="inferred from homology"/>
<name>A0A2U9TGD1_9GAMM</name>
<dbReference type="GO" id="GO:0071470">
    <property type="term" value="P:cellular response to osmotic stress"/>
    <property type="evidence" value="ECO:0007669"/>
    <property type="project" value="InterPro"/>
</dbReference>
<protein>
    <recommendedName>
        <fullName evidence="11">Mechanosensitive ion channel</fullName>
    </recommendedName>
</protein>
<evidence type="ECO:0000259" key="8">
    <source>
        <dbReference type="Pfam" id="PF21082"/>
    </source>
</evidence>
<feature type="domain" description="Mechanosensitive ion channel MscS" evidence="7">
    <location>
        <begin position="190"/>
        <end position="258"/>
    </location>
</feature>
<dbReference type="InterPro" id="IPR030192">
    <property type="entry name" value="YbdG"/>
</dbReference>
<comment type="subcellular location">
    <subcellularLocation>
        <location evidence="1">Endomembrane system</location>
        <topology evidence="1">Multi-pass membrane protein</topology>
    </subcellularLocation>
</comment>
<feature type="transmembrane region" description="Helical" evidence="6">
    <location>
        <begin position="24"/>
        <end position="45"/>
    </location>
</feature>
<dbReference type="EMBL" id="CP029843">
    <property type="protein sequence ID" value="AWV08699.1"/>
    <property type="molecule type" value="Genomic_DNA"/>
</dbReference>
<evidence type="ECO:0000256" key="3">
    <source>
        <dbReference type="ARBA" id="ARBA00022692"/>
    </source>
</evidence>
<feature type="transmembrane region" description="Helical" evidence="6">
    <location>
        <begin position="108"/>
        <end position="127"/>
    </location>
</feature>
<gene>
    <name evidence="9" type="ORF">C9I47_3030</name>
</gene>
<dbReference type="RefSeq" id="WP_223250193.1">
    <property type="nucleotide sequence ID" value="NZ_CP029843.1"/>
</dbReference>
<organism evidence="9 10">
    <name type="scientific">Marilutibacter maris</name>
    <dbReference type="NCBI Taxonomy" id="1605891"/>
    <lineage>
        <taxon>Bacteria</taxon>
        <taxon>Pseudomonadati</taxon>
        <taxon>Pseudomonadota</taxon>
        <taxon>Gammaproteobacteria</taxon>
        <taxon>Lysobacterales</taxon>
        <taxon>Lysobacteraceae</taxon>
        <taxon>Marilutibacter</taxon>
    </lineage>
</organism>
<dbReference type="Proteomes" id="UP000249447">
    <property type="component" value="Chromosome"/>
</dbReference>
<evidence type="ECO:0000256" key="6">
    <source>
        <dbReference type="SAM" id="Phobius"/>
    </source>
</evidence>
<keyword evidence="5 6" id="KW-0472">Membrane</keyword>
<dbReference type="InterPro" id="IPR023408">
    <property type="entry name" value="MscS_beta-dom_sf"/>
</dbReference>
<dbReference type="GO" id="GO:0008381">
    <property type="term" value="F:mechanosensitive monoatomic ion channel activity"/>
    <property type="evidence" value="ECO:0007669"/>
    <property type="project" value="InterPro"/>
</dbReference>
<feature type="transmembrane region" description="Helical" evidence="6">
    <location>
        <begin position="148"/>
        <end position="166"/>
    </location>
</feature>
<feature type="domain" description="Mechanosensitive ion channel MscS C-terminal" evidence="8">
    <location>
        <begin position="341"/>
        <end position="402"/>
    </location>
</feature>
<keyword evidence="3 6" id="KW-0812">Transmembrane</keyword>
<keyword evidence="10" id="KW-1185">Reference proteome</keyword>
<dbReference type="Gene3D" id="2.30.30.60">
    <property type="match status" value="1"/>
</dbReference>
<evidence type="ECO:0000259" key="7">
    <source>
        <dbReference type="Pfam" id="PF00924"/>
    </source>
</evidence>
<dbReference type="SUPFAM" id="SSF50182">
    <property type="entry name" value="Sm-like ribonucleoproteins"/>
    <property type="match status" value="1"/>
</dbReference>
<evidence type="ECO:0000256" key="4">
    <source>
        <dbReference type="ARBA" id="ARBA00022989"/>
    </source>
</evidence>
<evidence type="ECO:0000256" key="2">
    <source>
        <dbReference type="ARBA" id="ARBA00008017"/>
    </source>
</evidence>
<comment type="similarity">
    <text evidence="2">Belongs to the MscS (TC 1.A.23) family.</text>
</comment>
<dbReference type="InterPro" id="IPR049278">
    <property type="entry name" value="MS_channel_C"/>
</dbReference>
<dbReference type="InterPro" id="IPR006685">
    <property type="entry name" value="MscS_channel_2nd"/>
</dbReference>
<dbReference type="GO" id="GO:0005886">
    <property type="term" value="C:plasma membrane"/>
    <property type="evidence" value="ECO:0007669"/>
    <property type="project" value="TreeGrafter"/>
</dbReference>
<accession>A0A2U9TGD1</accession>
<evidence type="ECO:0000256" key="5">
    <source>
        <dbReference type="ARBA" id="ARBA00023136"/>
    </source>
</evidence>
<reference evidence="9 10" key="1">
    <citation type="submission" date="2018-05" db="EMBL/GenBank/DDBJ databases">
        <title>The complete genome of Lysobacter maris HZ9B, a marine bacterium antagonistic against terrestrial plant pathogens.</title>
        <authorList>
            <person name="Zhang X.-Q."/>
        </authorList>
    </citation>
    <scope>NUCLEOTIDE SEQUENCE [LARGE SCALE GENOMIC DNA]</scope>
    <source>
        <strain evidence="9 10">HZ9B</strain>
    </source>
</reference>
<dbReference type="PANTHER" id="PTHR30414:SF0">
    <property type="entry name" value="MINICONDUCTANCE MECHANOSENSITIVE CHANNEL YBDG"/>
    <property type="match status" value="1"/>
</dbReference>
<evidence type="ECO:0000313" key="10">
    <source>
        <dbReference type="Proteomes" id="UP000249447"/>
    </source>
</evidence>
<dbReference type="InterPro" id="IPR010920">
    <property type="entry name" value="LSM_dom_sf"/>
</dbReference>
<dbReference type="PANTHER" id="PTHR30414">
    <property type="entry name" value="MINICONDUCTANCE MECHANOSENSITIVE CHANNEL YBDG"/>
    <property type="match status" value="1"/>
</dbReference>
<dbReference type="Pfam" id="PF21082">
    <property type="entry name" value="MS_channel_3rd"/>
    <property type="match status" value="1"/>
</dbReference>
<dbReference type="KEGG" id="lmb:C9I47_3030"/>